<keyword evidence="2" id="KW-1185">Reference proteome</keyword>
<reference evidence="1 2" key="1">
    <citation type="journal article" date="2012" name="J. Bacteriol.">
        <title>Draft Genome Sequence of Plant Growth-Promoting Rhizobium Mesorhizobium amorphae, Isolated from Zinc-Lead Mine Tailings.</title>
        <authorList>
            <person name="Hao X."/>
            <person name="Lin Y."/>
            <person name="Johnstone L."/>
            <person name="Baltrus D.A."/>
            <person name="Miller S.J."/>
            <person name="Wei G."/>
            <person name="Rensing C."/>
        </authorList>
    </citation>
    <scope>NUCLEOTIDE SEQUENCE [LARGE SCALE GENOMIC DNA]</scope>
    <source>
        <strain evidence="1 2">CCNWGS0123</strain>
    </source>
</reference>
<accession>G6YI09</accession>
<proteinExistence type="predicted"/>
<evidence type="ECO:0000313" key="1">
    <source>
        <dbReference type="EMBL" id="EHH07158.1"/>
    </source>
</evidence>
<evidence type="ECO:0000313" key="2">
    <source>
        <dbReference type="Proteomes" id="UP000002949"/>
    </source>
</evidence>
<organism evidence="1 2">
    <name type="scientific">Mesorhizobium amorphae CCNWGS0123</name>
    <dbReference type="NCBI Taxonomy" id="1082933"/>
    <lineage>
        <taxon>Bacteria</taxon>
        <taxon>Pseudomonadati</taxon>
        <taxon>Pseudomonadota</taxon>
        <taxon>Alphaproteobacteria</taxon>
        <taxon>Hyphomicrobiales</taxon>
        <taxon>Phyllobacteriaceae</taxon>
        <taxon>Mesorhizobium</taxon>
    </lineage>
</organism>
<dbReference type="EMBL" id="AGSN01000193">
    <property type="protein sequence ID" value="EHH07158.1"/>
    <property type="molecule type" value="Genomic_DNA"/>
</dbReference>
<sequence length="44" mass="5035">ASFFQHLPKLILIVTFPGEGHWRSDSARHGGNLALRFQRFAARQ</sequence>
<name>G6YI09_9HYPH</name>
<feature type="non-terminal residue" evidence="1">
    <location>
        <position position="1"/>
    </location>
</feature>
<dbReference type="Proteomes" id="UP000002949">
    <property type="component" value="Unassembled WGS sequence"/>
</dbReference>
<gene>
    <name evidence="1" type="ORF">MEA186_28147</name>
</gene>
<protein>
    <submittedName>
        <fullName evidence="1">Uncharacterized protein</fullName>
    </submittedName>
</protein>
<dbReference type="AlphaFoldDB" id="G6YI09"/>